<proteinExistence type="predicted"/>
<reference evidence="3 4" key="1">
    <citation type="submission" date="2018-06" db="EMBL/GenBank/DDBJ databases">
        <title>Complete genome of Desulfovibrio indonesiensis P37SLT.</title>
        <authorList>
            <person name="Crispim J.S."/>
            <person name="Vidigal P.M.P."/>
            <person name="Silva L.C.F."/>
            <person name="Laguardia C.N."/>
            <person name="Araujo L.C."/>
            <person name="Dias R.S."/>
            <person name="Sousa M.P."/>
            <person name="Paula S.O."/>
            <person name="Silva C."/>
        </authorList>
    </citation>
    <scope>NUCLEOTIDE SEQUENCE [LARGE SCALE GENOMIC DNA]</scope>
    <source>
        <strain evidence="3 4">P37SLT</strain>
    </source>
</reference>
<feature type="domain" description="Putative regulatory protein FmdB zinc ribbon" evidence="2">
    <location>
        <begin position="1"/>
        <end position="40"/>
    </location>
</feature>
<dbReference type="RefSeq" id="WP_144302118.1">
    <property type="nucleotide sequence ID" value="NZ_QMIE01000003.1"/>
</dbReference>
<organism evidence="3 4">
    <name type="scientific">Oceanidesulfovibrio indonesiensis</name>
    <dbReference type="NCBI Taxonomy" id="54767"/>
    <lineage>
        <taxon>Bacteria</taxon>
        <taxon>Pseudomonadati</taxon>
        <taxon>Thermodesulfobacteriota</taxon>
        <taxon>Desulfovibrionia</taxon>
        <taxon>Desulfovibrionales</taxon>
        <taxon>Desulfovibrionaceae</taxon>
        <taxon>Oceanidesulfovibrio</taxon>
    </lineage>
</organism>
<dbReference type="NCBIfam" id="TIGR02605">
    <property type="entry name" value="CxxC_CxxC_SSSS"/>
    <property type="match status" value="1"/>
</dbReference>
<evidence type="ECO:0000313" key="4">
    <source>
        <dbReference type="Proteomes" id="UP000448292"/>
    </source>
</evidence>
<gene>
    <name evidence="3" type="ORF">DPQ33_05125</name>
</gene>
<evidence type="ECO:0000256" key="1">
    <source>
        <dbReference type="SAM" id="MobiDB-lite"/>
    </source>
</evidence>
<comment type="caution">
    <text evidence="3">The sequence shown here is derived from an EMBL/GenBank/DDBJ whole genome shotgun (WGS) entry which is preliminary data.</text>
</comment>
<feature type="compositionally biased region" description="Low complexity" evidence="1">
    <location>
        <begin position="66"/>
        <end position="83"/>
    </location>
</feature>
<dbReference type="OrthoDB" id="9813321at2"/>
<protein>
    <submittedName>
        <fullName evidence="3">Zinc ribbon domain-containing protein</fullName>
    </submittedName>
</protein>
<evidence type="ECO:0000313" key="3">
    <source>
        <dbReference type="EMBL" id="TVM18844.1"/>
    </source>
</evidence>
<sequence>MPMHDFLCQSCKNEFEELVLKNEAVKCPKCGSDNTQKLMSCCRFSVGGDNGVSKAAQWRAQGGVGPSSKSGCAGCSGGNCSTC</sequence>
<dbReference type="Proteomes" id="UP000448292">
    <property type="component" value="Unassembled WGS sequence"/>
</dbReference>
<dbReference type="EMBL" id="QMIE01000003">
    <property type="protein sequence ID" value="TVM18844.1"/>
    <property type="molecule type" value="Genomic_DNA"/>
</dbReference>
<dbReference type="Gene3D" id="2.20.28.30">
    <property type="entry name" value="RNA polymerase ii, chain L"/>
    <property type="match status" value="1"/>
</dbReference>
<dbReference type="InterPro" id="IPR013429">
    <property type="entry name" value="Regulatory_FmdB_Zinc_ribbon"/>
</dbReference>
<dbReference type="AlphaFoldDB" id="A0A7M3MID8"/>
<dbReference type="Pfam" id="PF09723">
    <property type="entry name" value="Zn_ribbon_8"/>
    <property type="match status" value="1"/>
</dbReference>
<name>A0A7M3MID8_9BACT</name>
<evidence type="ECO:0000259" key="2">
    <source>
        <dbReference type="SMART" id="SM00834"/>
    </source>
</evidence>
<accession>A0A7M3MID8</accession>
<dbReference type="SMART" id="SM00834">
    <property type="entry name" value="CxxC_CXXC_SSSS"/>
    <property type="match status" value="1"/>
</dbReference>
<keyword evidence="4" id="KW-1185">Reference proteome</keyword>
<feature type="region of interest" description="Disordered" evidence="1">
    <location>
        <begin position="63"/>
        <end position="83"/>
    </location>
</feature>